<dbReference type="InterPro" id="IPR011545">
    <property type="entry name" value="DEAD/DEAH_box_helicase_dom"/>
</dbReference>
<feature type="region of interest" description="Disordered" evidence="1">
    <location>
        <begin position="183"/>
        <end position="207"/>
    </location>
</feature>
<evidence type="ECO:0000256" key="1">
    <source>
        <dbReference type="SAM" id="MobiDB-lite"/>
    </source>
</evidence>
<evidence type="ECO:0000259" key="2">
    <source>
        <dbReference type="Pfam" id="PF00270"/>
    </source>
</evidence>
<dbReference type="AlphaFoldDB" id="A0A7U2I860"/>
<dbReference type="VEuPathDB" id="FungiDB:JI435_163640"/>
<dbReference type="KEGG" id="pno:SNOG_16364"/>
<dbReference type="GO" id="GO:0003676">
    <property type="term" value="F:nucleic acid binding"/>
    <property type="evidence" value="ECO:0007669"/>
    <property type="project" value="InterPro"/>
</dbReference>
<evidence type="ECO:0000313" key="4">
    <source>
        <dbReference type="Proteomes" id="UP000663193"/>
    </source>
</evidence>
<dbReference type="OMA" id="TARMSNI"/>
<organism evidence="3 4">
    <name type="scientific">Phaeosphaeria nodorum (strain SN15 / ATCC MYA-4574 / FGSC 10173)</name>
    <name type="common">Glume blotch fungus</name>
    <name type="synonym">Parastagonospora nodorum</name>
    <dbReference type="NCBI Taxonomy" id="321614"/>
    <lineage>
        <taxon>Eukaryota</taxon>
        <taxon>Fungi</taxon>
        <taxon>Dikarya</taxon>
        <taxon>Ascomycota</taxon>
        <taxon>Pezizomycotina</taxon>
        <taxon>Dothideomycetes</taxon>
        <taxon>Pleosporomycetidae</taxon>
        <taxon>Pleosporales</taxon>
        <taxon>Pleosporineae</taxon>
        <taxon>Phaeosphaeriaceae</taxon>
        <taxon>Parastagonospora</taxon>
    </lineage>
</organism>
<dbReference type="GO" id="GO:0005524">
    <property type="term" value="F:ATP binding"/>
    <property type="evidence" value="ECO:0007669"/>
    <property type="project" value="InterPro"/>
</dbReference>
<dbReference type="SUPFAM" id="SSF52540">
    <property type="entry name" value="P-loop containing nucleoside triphosphate hydrolases"/>
    <property type="match status" value="1"/>
</dbReference>
<dbReference type="RefSeq" id="XP_001806487.1">
    <property type="nucleotide sequence ID" value="XM_001806435.1"/>
</dbReference>
<sequence length="354" mass="38625">MGSTKDYPTLSTLSSWADTTSLPSNSYSDYLWSTDTGAWEPDWFTHVMQRETGTRLGCTLGLLEYRHAISTIGRQFIGKDFRYGTHDRNSQEDPEELEETELESGIDLQAGRTERIGLQSYGVPMDMVKNLSSRSIHFFQALSNHWHEFLGLESSEPHTRNSSGQGPSKVSMTLPLISGHPTLRHQPQSIEHPGINSQPPTSPVERPVKRLRLRQASVSETSIKAAMSKALNQPNPAYKSAEQAQALGAVVSSQTPVVVVLPTGGGKSLLFLAPACLEDPGVSVVVLPFRELLNNMKERLIAASIPHLEWSSGEELSAPVVLRLSGAPSNSAQSSLTSMPVSLSYSYATALLRA</sequence>
<name>A0A7U2I860_PHANO</name>
<feature type="compositionally biased region" description="Acidic residues" evidence="1">
    <location>
        <begin position="92"/>
        <end position="104"/>
    </location>
</feature>
<feature type="domain" description="DEAD/DEAH-box helicase" evidence="2">
    <location>
        <begin position="242"/>
        <end position="305"/>
    </location>
</feature>
<dbReference type="Gene3D" id="3.40.50.300">
    <property type="entry name" value="P-loop containing nucleotide triphosphate hydrolases"/>
    <property type="match status" value="1"/>
</dbReference>
<dbReference type="EMBL" id="CP069038">
    <property type="protein sequence ID" value="QRD03753.1"/>
    <property type="molecule type" value="Genomic_DNA"/>
</dbReference>
<feature type="region of interest" description="Disordered" evidence="1">
    <location>
        <begin position="83"/>
        <end position="109"/>
    </location>
</feature>
<proteinExistence type="predicted"/>
<accession>A0A7U2I860</accession>
<keyword evidence="4" id="KW-1185">Reference proteome</keyword>
<dbReference type="Pfam" id="PF00270">
    <property type="entry name" value="DEAD"/>
    <property type="match status" value="1"/>
</dbReference>
<protein>
    <recommendedName>
        <fullName evidence="2">DEAD/DEAH-box helicase domain-containing protein</fullName>
    </recommendedName>
</protein>
<feature type="compositionally biased region" description="Polar residues" evidence="1">
    <location>
        <begin position="185"/>
        <end position="199"/>
    </location>
</feature>
<gene>
    <name evidence="3" type="ORF">JI435_163640</name>
</gene>
<reference evidence="4" key="1">
    <citation type="journal article" date="2021" name="BMC Genomics">
        <title>Chromosome-level genome assembly and manually-curated proteome of model necrotroph Parastagonospora nodorum Sn15 reveals a genome-wide trove of candidate effector homologs, and redundancy of virulence-related functions within an accessory chromosome.</title>
        <authorList>
            <person name="Bertazzoni S."/>
            <person name="Jones D.A.B."/>
            <person name="Phan H.T."/>
            <person name="Tan K.-C."/>
            <person name="Hane J.K."/>
        </authorList>
    </citation>
    <scope>NUCLEOTIDE SEQUENCE [LARGE SCALE GENOMIC DNA]</scope>
    <source>
        <strain evidence="4">SN15 / ATCC MYA-4574 / FGSC 10173)</strain>
    </source>
</reference>
<dbReference type="OrthoDB" id="3943268at2759"/>
<dbReference type="InterPro" id="IPR027417">
    <property type="entry name" value="P-loop_NTPase"/>
</dbReference>
<evidence type="ECO:0000313" key="3">
    <source>
        <dbReference type="EMBL" id="QRD03753.1"/>
    </source>
</evidence>
<dbReference type="Proteomes" id="UP000663193">
    <property type="component" value="Chromosome 16"/>
</dbReference>